<dbReference type="Proteomes" id="UP000828390">
    <property type="component" value="Unassembled WGS sequence"/>
</dbReference>
<gene>
    <name evidence="2" type="ORF">DPMN_132363</name>
</gene>
<reference evidence="2" key="2">
    <citation type="submission" date="2020-11" db="EMBL/GenBank/DDBJ databases">
        <authorList>
            <person name="McCartney M.A."/>
            <person name="Auch B."/>
            <person name="Kono T."/>
            <person name="Mallez S."/>
            <person name="Becker A."/>
            <person name="Gohl D.M."/>
            <person name="Silverstein K.A.T."/>
            <person name="Koren S."/>
            <person name="Bechman K.B."/>
            <person name="Herman A."/>
            <person name="Abrahante J.E."/>
            <person name="Garbe J."/>
        </authorList>
    </citation>
    <scope>NUCLEOTIDE SEQUENCE</scope>
    <source>
        <strain evidence="2">Duluth1</strain>
        <tissue evidence="2">Whole animal</tissue>
    </source>
</reference>
<evidence type="ECO:0000313" key="2">
    <source>
        <dbReference type="EMBL" id="KAH3804083.1"/>
    </source>
</evidence>
<accession>A0A9D4FSA8</accession>
<sequence>MNSILEQLGIYVNIKQCCPGCRVPVSCRVDFSTLEVSSLTKSIGSRKPKPVASRKSKPVASRKPKPVASRKPEGSLKASVPSLVTLYISEATQLF</sequence>
<name>A0A9D4FSA8_DREPO</name>
<reference evidence="2" key="1">
    <citation type="journal article" date="2019" name="bioRxiv">
        <title>The Genome of the Zebra Mussel, Dreissena polymorpha: A Resource for Invasive Species Research.</title>
        <authorList>
            <person name="McCartney M.A."/>
            <person name="Auch B."/>
            <person name="Kono T."/>
            <person name="Mallez S."/>
            <person name="Zhang Y."/>
            <person name="Obille A."/>
            <person name="Becker A."/>
            <person name="Abrahante J.E."/>
            <person name="Garbe J."/>
            <person name="Badalamenti J.P."/>
            <person name="Herman A."/>
            <person name="Mangelson H."/>
            <person name="Liachko I."/>
            <person name="Sullivan S."/>
            <person name="Sone E.D."/>
            <person name="Koren S."/>
            <person name="Silverstein K.A.T."/>
            <person name="Beckman K.B."/>
            <person name="Gohl D.M."/>
        </authorList>
    </citation>
    <scope>NUCLEOTIDE SEQUENCE</scope>
    <source>
        <strain evidence="2">Duluth1</strain>
        <tissue evidence="2">Whole animal</tissue>
    </source>
</reference>
<protein>
    <submittedName>
        <fullName evidence="2">Uncharacterized protein</fullName>
    </submittedName>
</protein>
<feature type="region of interest" description="Disordered" evidence="1">
    <location>
        <begin position="43"/>
        <end position="77"/>
    </location>
</feature>
<evidence type="ECO:0000256" key="1">
    <source>
        <dbReference type="SAM" id="MobiDB-lite"/>
    </source>
</evidence>
<keyword evidence="3" id="KW-1185">Reference proteome</keyword>
<evidence type="ECO:0000313" key="3">
    <source>
        <dbReference type="Proteomes" id="UP000828390"/>
    </source>
</evidence>
<organism evidence="2 3">
    <name type="scientific">Dreissena polymorpha</name>
    <name type="common">Zebra mussel</name>
    <name type="synonym">Mytilus polymorpha</name>
    <dbReference type="NCBI Taxonomy" id="45954"/>
    <lineage>
        <taxon>Eukaryota</taxon>
        <taxon>Metazoa</taxon>
        <taxon>Spiralia</taxon>
        <taxon>Lophotrochozoa</taxon>
        <taxon>Mollusca</taxon>
        <taxon>Bivalvia</taxon>
        <taxon>Autobranchia</taxon>
        <taxon>Heteroconchia</taxon>
        <taxon>Euheterodonta</taxon>
        <taxon>Imparidentia</taxon>
        <taxon>Neoheterodontei</taxon>
        <taxon>Myida</taxon>
        <taxon>Dreissenoidea</taxon>
        <taxon>Dreissenidae</taxon>
        <taxon>Dreissena</taxon>
    </lineage>
</organism>
<comment type="caution">
    <text evidence="2">The sequence shown here is derived from an EMBL/GenBank/DDBJ whole genome shotgun (WGS) entry which is preliminary data.</text>
</comment>
<dbReference type="AlphaFoldDB" id="A0A9D4FSA8"/>
<proteinExistence type="predicted"/>
<feature type="compositionally biased region" description="Basic residues" evidence="1">
    <location>
        <begin position="44"/>
        <end position="65"/>
    </location>
</feature>
<dbReference type="EMBL" id="JAIWYP010000006">
    <property type="protein sequence ID" value="KAH3804083.1"/>
    <property type="molecule type" value="Genomic_DNA"/>
</dbReference>